<keyword evidence="2 5" id="KW-0418">Kinase</keyword>
<keyword evidence="1" id="KW-0808">Transferase</keyword>
<sequence length="363" mass="37477">MSDVTIFAPSPTLTVTVEEHDSEPDIHLHAGGQGVWQARMLLRLGVSVTICCSLTGEIGRMLRHLLEDEGLSVAGVERPGKGSAYVHDRRGGERRIIAETGGDPLARHDLDELYGMTLREGLASGLAILSGPAGDATLPADTYRRLAADLRAGGAQVVVDLSGARLQAALDGGIDVLKVSDEELAQDALVDDDSSAAIMAAMRRLHTSGAGAVVVSRSPEPTLLLDADGFLEVRPPRMEVADTRGAGDSLTAGMAAGIVRGEGLRDAIVTGVAAAALNVTRHGLGTGDPESIAALRAAVTLREILDDAGAGMDQPITGHVSPDGLAALAEPRTQPASGPSADVNEPAHPDITQPRQPGAGEQR</sequence>
<name>A0ABP9MWW0_9MICO</name>
<reference evidence="6" key="1">
    <citation type="journal article" date="2019" name="Int. J. Syst. Evol. Microbiol.">
        <title>The Global Catalogue of Microorganisms (GCM) 10K type strain sequencing project: providing services to taxonomists for standard genome sequencing and annotation.</title>
        <authorList>
            <consortium name="The Broad Institute Genomics Platform"/>
            <consortium name="The Broad Institute Genome Sequencing Center for Infectious Disease"/>
            <person name="Wu L."/>
            <person name="Ma J."/>
        </authorList>
    </citation>
    <scope>NUCLEOTIDE SEQUENCE [LARGE SCALE GENOMIC DNA]</scope>
    <source>
        <strain evidence="6">JCM 18959</strain>
    </source>
</reference>
<feature type="domain" description="Carbohydrate kinase PfkB" evidence="4">
    <location>
        <begin position="18"/>
        <end position="289"/>
    </location>
</feature>
<dbReference type="PANTHER" id="PTHR46566">
    <property type="entry name" value="1-PHOSPHOFRUCTOKINASE-RELATED"/>
    <property type="match status" value="1"/>
</dbReference>
<dbReference type="Pfam" id="PF00294">
    <property type="entry name" value="PfkB"/>
    <property type="match status" value="1"/>
</dbReference>
<dbReference type="Proteomes" id="UP001501407">
    <property type="component" value="Unassembled WGS sequence"/>
</dbReference>
<comment type="caution">
    <text evidence="5">The sequence shown here is derived from an EMBL/GenBank/DDBJ whole genome shotgun (WGS) entry which is preliminary data.</text>
</comment>
<feature type="region of interest" description="Disordered" evidence="3">
    <location>
        <begin position="312"/>
        <end position="363"/>
    </location>
</feature>
<dbReference type="PROSITE" id="PS00584">
    <property type="entry name" value="PFKB_KINASES_2"/>
    <property type="match status" value="1"/>
</dbReference>
<dbReference type="EMBL" id="BAABKZ010000006">
    <property type="protein sequence ID" value="GAA5100961.1"/>
    <property type="molecule type" value="Genomic_DNA"/>
</dbReference>
<evidence type="ECO:0000313" key="6">
    <source>
        <dbReference type="Proteomes" id="UP001501407"/>
    </source>
</evidence>
<dbReference type="InterPro" id="IPR029056">
    <property type="entry name" value="Ribokinase-like"/>
</dbReference>
<dbReference type="RefSeq" id="WP_194413912.1">
    <property type="nucleotide sequence ID" value="NZ_BAABKZ010000006.1"/>
</dbReference>
<evidence type="ECO:0000256" key="3">
    <source>
        <dbReference type="SAM" id="MobiDB-lite"/>
    </source>
</evidence>
<evidence type="ECO:0000259" key="4">
    <source>
        <dbReference type="Pfam" id="PF00294"/>
    </source>
</evidence>
<organism evidence="5 6">
    <name type="scientific">Microbacterium yannicii</name>
    <dbReference type="NCBI Taxonomy" id="671622"/>
    <lineage>
        <taxon>Bacteria</taxon>
        <taxon>Bacillati</taxon>
        <taxon>Actinomycetota</taxon>
        <taxon>Actinomycetes</taxon>
        <taxon>Micrococcales</taxon>
        <taxon>Microbacteriaceae</taxon>
        <taxon>Microbacterium</taxon>
    </lineage>
</organism>
<gene>
    <name evidence="5" type="ORF">GCM10025760_38930</name>
</gene>
<dbReference type="GO" id="GO:0016301">
    <property type="term" value="F:kinase activity"/>
    <property type="evidence" value="ECO:0007669"/>
    <property type="project" value="UniProtKB-KW"/>
</dbReference>
<keyword evidence="6" id="KW-1185">Reference proteome</keyword>
<dbReference type="InterPro" id="IPR011611">
    <property type="entry name" value="PfkB_dom"/>
</dbReference>
<accession>A0ABP9MWW0</accession>
<protein>
    <submittedName>
        <fullName evidence="5">PfkB family carbohydrate kinase</fullName>
    </submittedName>
</protein>
<evidence type="ECO:0000256" key="1">
    <source>
        <dbReference type="ARBA" id="ARBA00022679"/>
    </source>
</evidence>
<proteinExistence type="predicted"/>
<dbReference type="PANTHER" id="PTHR46566:SF2">
    <property type="entry name" value="ATP-DEPENDENT 6-PHOSPHOFRUCTOKINASE ISOZYME 2"/>
    <property type="match status" value="1"/>
</dbReference>
<dbReference type="InterPro" id="IPR002173">
    <property type="entry name" value="Carboh/pur_kinase_PfkB_CS"/>
</dbReference>
<dbReference type="Gene3D" id="3.40.1190.20">
    <property type="match status" value="1"/>
</dbReference>
<dbReference type="SUPFAM" id="SSF53613">
    <property type="entry name" value="Ribokinase-like"/>
    <property type="match status" value="1"/>
</dbReference>
<evidence type="ECO:0000313" key="5">
    <source>
        <dbReference type="EMBL" id="GAA5100961.1"/>
    </source>
</evidence>
<evidence type="ECO:0000256" key="2">
    <source>
        <dbReference type="ARBA" id="ARBA00022777"/>
    </source>
</evidence>